<feature type="region of interest" description="Disordered" evidence="1">
    <location>
        <begin position="143"/>
        <end position="168"/>
    </location>
</feature>
<gene>
    <name evidence="2" type="ORF">L1857_22350</name>
</gene>
<reference evidence="2" key="1">
    <citation type="submission" date="2022-01" db="EMBL/GenBank/DDBJ databases">
        <title>PSI-footprinting approach for the identification of protein synthesis inhibitor producers.</title>
        <authorList>
            <person name="Handel F."/>
            <person name="Kulik A."/>
            <person name="Wex K.W."/>
            <person name="Berscheid A."/>
            <person name="Saur J.S."/>
            <person name="Winkler A."/>
            <person name="Wibberg D."/>
            <person name="Kalinowski J."/>
            <person name="Broetz-Oesterhelt H."/>
            <person name="Mast Y."/>
        </authorList>
    </citation>
    <scope>NUCLEOTIDE SEQUENCE</scope>
    <source>
        <strain evidence="2">KNN 49.3e</strain>
    </source>
</reference>
<evidence type="ECO:0000256" key="1">
    <source>
        <dbReference type="SAM" id="MobiDB-lite"/>
    </source>
</evidence>
<dbReference type="Proteomes" id="UP000830158">
    <property type="component" value="Chromosome"/>
</dbReference>
<name>A0ABY4NZC0_9PSEU</name>
<proteinExistence type="predicted"/>
<dbReference type="EMBL" id="CP091196">
    <property type="protein sequence ID" value="UQS25352.1"/>
    <property type="molecule type" value="Genomic_DNA"/>
</dbReference>
<protein>
    <submittedName>
        <fullName evidence="2">Uncharacterized protein</fullName>
    </submittedName>
</protein>
<dbReference type="RefSeq" id="WP_198958068.1">
    <property type="nucleotide sequence ID" value="NZ_CP091196.1"/>
</dbReference>
<sequence length="168" mass="19020">MQEPRSAGAMGADFPYTLKTMCYIEVFADGSVHWGGDDNTYHRALTGTSRLFAVWPGEWSSHLFAIDDLDQYARAFRIIHDEARTGLTDHEHQVRWSVSPHEQKPTASYISINLWLDCGCTIRDLETFASQMRQQKGWHIATSGGWGSSEDSTGRTYSMRARRKSLAT</sequence>
<evidence type="ECO:0000313" key="3">
    <source>
        <dbReference type="Proteomes" id="UP000830158"/>
    </source>
</evidence>
<evidence type="ECO:0000313" key="2">
    <source>
        <dbReference type="EMBL" id="UQS25352.1"/>
    </source>
</evidence>
<organism evidence="2 3">
    <name type="scientific">Amycolatopsis thermalba</name>
    <dbReference type="NCBI Taxonomy" id="944492"/>
    <lineage>
        <taxon>Bacteria</taxon>
        <taxon>Bacillati</taxon>
        <taxon>Actinomycetota</taxon>
        <taxon>Actinomycetes</taxon>
        <taxon>Pseudonocardiales</taxon>
        <taxon>Pseudonocardiaceae</taxon>
        <taxon>Amycolatopsis</taxon>
    </lineage>
</organism>
<keyword evidence="3" id="KW-1185">Reference proteome</keyword>
<accession>A0ABY4NZC0</accession>